<sequence>MELKDYSSGLNPTWCKGCGDFSVLRSLQAAVARLEIARENLAVVSGIGCSGRISGYMNAYSFHSVHGRSLPVAQGIKLSNSKLSVIAAGGDGDGFAIGTSHTIHAIRRNIDMTYIVMNNQVYGLTKGHVSPVSHQGFQTKMTPDGSVDMPIEPGMLALGAGISFYAQGFSAYQEELIEMIMQAIQHPGFSLVQVFSPCVTYNKVNTYQWFRDKLQRAEDLREGSISDRMTAADILTKSKGLCTGIIIQNKNKPSYHTLHNEKEENLFSHQPCISEKEFHQLTKAYMV</sequence>
<dbReference type="InterPro" id="IPR032686">
    <property type="entry name" value="PFO_beta_C"/>
</dbReference>
<keyword evidence="6" id="KW-0560">Oxidoreductase</keyword>
<comment type="cofactor">
    <cofactor evidence="1">
        <name>Mg(2+)</name>
        <dbReference type="ChEBI" id="CHEBI:18420"/>
    </cofactor>
</comment>
<keyword evidence="7" id="KW-0408">Iron</keyword>
<evidence type="ECO:0000256" key="7">
    <source>
        <dbReference type="ARBA" id="ARBA00023004"/>
    </source>
</evidence>
<keyword evidence="4" id="KW-0479">Metal-binding</keyword>
<evidence type="ECO:0000256" key="4">
    <source>
        <dbReference type="ARBA" id="ARBA00022723"/>
    </source>
</evidence>
<accession>A0A1H3JLT7</accession>
<evidence type="ECO:0000256" key="5">
    <source>
        <dbReference type="ARBA" id="ARBA00022842"/>
    </source>
</evidence>
<dbReference type="GO" id="GO:0045333">
    <property type="term" value="P:cellular respiration"/>
    <property type="evidence" value="ECO:0007669"/>
    <property type="project" value="UniProtKB-ARBA"/>
</dbReference>
<dbReference type="Proteomes" id="UP000199230">
    <property type="component" value="Unassembled WGS sequence"/>
</dbReference>
<dbReference type="AlphaFoldDB" id="A0A1H3JLT7"/>
<protein>
    <submittedName>
        <fullName evidence="12">2-oxoglutarate ferredoxin oxidoreductase subunit beta</fullName>
    </submittedName>
</protein>
<dbReference type="InterPro" id="IPR051457">
    <property type="entry name" value="2-oxoacid:Fd_oxidoreductase"/>
</dbReference>
<organism evidence="12 13">
    <name type="scientific">Tindallia californiensis</name>
    <dbReference type="NCBI Taxonomy" id="159292"/>
    <lineage>
        <taxon>Bacteria</taxon>
        <taxon>Bacillati</taxon>
        <taxon>Bacillota</taxon>
        <taxon>Clostridia</taxon>
        <taxon>Peptostreptococcales</taxon>
        <taxon>Tindalliaceae</taxon>
        <taxon>Tindallia</taxon>
    </lineage>
</organism>
<keyword evidence="8" id="KW-0411">Iron-sulfur</keyword>
<evidence type="ECO:0000313" key="13">
    <source>
        <dbReference type="Proteomes" id="UP000199230"/>
    </source>
</evidence>
<feature type="domain" description="Thiamine pyrophosphate enzyme TPP-binding" evidence="10">
    <location>
        <begin position="47"/>
        <end position="194"/>
    </location>
</feature>
<evidence type="ECO:0000256" key="6">
    <source>
        <dbReference type="ARBA" id="ARBA00023002"/>
    </source>
</evidence>
<dbReference type="CDD" id="cd03375">
    <property type="entry name" value="TPP_OGFOR"/>
    <property type="match status" value="1"/>
</dbReference>
<dbReference type="GO" id="GO:0051536">
    <property type="term" value="F:iron-sulfur cluster binding"/>
    <property type="evidence" value="ECO:0007669"/>
    <property type="project" value="UniProtKB-KW"/>
</dbReference>
<keyword evidence="5" id="KW-0460">Magnesium</keyword>
<comment type="cofactor">
    <cofactor evidence="2">
        <name>thiamine diphosphate</name>
        <dbReference type="ChEBI" id="CHEBI:58937"/>
    </cofactor>
</comment>
<dbReference type="NCBIfam" id="TIGR02177">
    <property type="entry name" value="PorB_KorB"/>
    <property type="match status" value="1"/>
</dbReference>
<dbReference type="Gene3D" id="3.40.50.970">
    <property type="match status" value="1"/>
</dbReference>
<reference evidence="12 13" key="1">
    <citation type="submission" date="2016-10" db="EMBL/GenBank/DDBJ databases">
        <authorList>
            <person name="de Groot N.N."/>
        </authorList>
    </citation>
    <scope>NUCLEOTIDE SEQUENCE [LARGE SCALE GENOMIC DNA]</scope>
    <source>
        <strain evidence="12 13">APO</strain>
    </source>
</reference>
<comment type="cofactor">
    <cofactor evidence="3">
        <name>[4Fe-4S] cluster</name>
        <dbReference type="ChEBI" id="CHEBI:49883"/>
    </cofactor>
</comment>
<dbReference type="InterPro" id="IPR011896">
    <property type="entry name" value="OFOB"/>
</dbReference>
<keyword evidence="13" id="KW-1185">Reference proteome</keyword>
<keyword evidence="9" id="KW-0786">Thiamine pyrophosphate</keyword>
<dbReference type="OrthoDB" id="9775140at2"/>
<evidence type="ECO:0000256" key="3">
    <source>
        <dbReference type="ARBA" id="ARBA00001966"/>
    </source>
</evidence>
<dbReference type="Pfam" id="PF12367">
    <property type="entry name" value="PFO_beta_C"/>
    <property type="match status" value="1"/>
</dbReference>
<dbReference type="Pfam" id="PF02775">
    <property type="entry name" value="TPP_enzyme_C"/>
    <property type="match status" value="1"/>
</dbReference>
<evidence type="ECO:0000259" key="10">
    <source>
        <dbReference type="Pfam" id="PF02775"/>
    </source>
</evidence>
<name>A0A1H3JLT7_9FIRM</name>
<dbReference type="PANTHER" id="PTHR48084">
    <property type="entry name" value="2-OXOGLUTARATE OXIDOREDUCTASE SUBUNIT KORB-RELATED"/>
    <property type="match status" value="1"/>
</dbReference>
<dbReference type="GO" id="GO:0030976">
    <property type="term" value="F:thiamine pyrophosphate binding"/>
    <property type="evidence" value="ECO:0007669"/>
    <property type="project" value="InterPro"/>
</dbReference>
<gene>
    <name evidence="12" type="ORF">SAMN05192546_10231</name>
</gene>
<evidence type="ECO:0000313" key="12">
    <source>
        <dbReference type="EMBL" id="SDY40913.1"/>
    </source>
</evidence>
<dbReference type="InterPro" id="IPR011766">
    <property type="entry name" value="TPP_enzyme_TPP-bd"/>
</dbReference>
<dbReference type="EMBL" id="FNPV01000002">
    <property type="protein sequence ID" value="SDY40913.1"/>
    <property type="molecule type" value="Genomic_DNA"/>
</dbReference>
<dbReference type="GO" id="GO:0016625">
    <property type="term" value="F:oxidoreductase activity, acting on the aldehyde or oxo group of donors, iron-sulfur protein as acceptor"/>
    <property type="evidence" value="ECO:0007669"/>
    <property type="project" value="UniProtKB-ARBA"/>
</dbReference>
<dbReference type="STRING" id="159292.SAMN05192546_10231"/>
<dbReference type="GO" id="GO:0046872">
    <property type="term" value="F:metal ion binding"/>
    <property type="evidence" value="ECO:0007669"/>
    <property type="project" value="UniProtKB-KW"/>
</dbReference>
<dbReference type="SUPFAM" id="SSF52518">
    <property type="entry name" value="Thiamin diphosphate-binding fold (THDP-binding)"/>
    <property type="match status" value="1"/>
</dbReference>
<proteinExistence type="predicted"/>
<feature type="domain" description="Pyruvate ferredoxin oxidoreductase beta subunit C-terminal" evidence="11">
    <location>
        <begin position="198"/>
        <end position="261"/>
    </location>
</feature>
<evidence type="ECO:0000256" key="1">
    <source>
        <dbReference type="ARBA" id="ARBA00001946"/>
    </source>
</evidence>
<evidence type="ECO:0000256" key="8">
    <source>
        <dbReference type="ARBA" id="ARBA00023014"/>
    </source>
</evidence>
<evidence type="ECO:0000256" key="2">
    <source>
        <dbReference type="ARBA" id="ARBA00001964"/>
    </source>
</evidence>
<dbReference type="PANTHER" id="PTHR48084:SF4">
    <property type="entry name" value="2-OXOGLUTARATE OXIDOREDUCTASE SUBUNIT KORB"/>
    <property type="match status" value="1"/>
</dbReference>
<dbReference type="InterPro" id="IPR029061">
    <property type="entry name" value="THDP-binding"/>
</dbReference>
<evidence type="ECO:0000259" key="11">
    <source>
        <dbReference type="Pfam" id="PF12367"/>
    </source>
</evidence>
<dbReference type="RefSeq" id="WP_093310659.1">
    <property type="nucleotide sequence ID" value="NZ_FNPV01000002.1"/>
</dbReference>
<evidence type="ECO:0000256" key="9">
    <source>
        <dbReference type="ARBA" id="ARBA00023052"/>
    </source>
</evidence>